<reference evidence="1 2" key="1">
    <citation type="submission" date="2016-01" db="EMBL/GenBank/DDBJ databases">
        <title>Draft Genome Sequences of Seven Thermophilic Sporeformers Isolated from Foods.</title>
        <authorList>
            <person name="Berendsen E.M."/>
            <person name="Wells-Bennik M.H."/>
            <person name="Krawcyk A.O."/>
            <person name="De Jong A."/>
            <person name="Holsappel S."/>
            <person name="Eijlander R.T."/>
            <person name="Kuipers O.P."/>
        </authorList>
    </citation>
    <scope>NUCLEOTIDE SEQUENCE [LARGE SCALE GENOMIC DNA]</scope>
    <source>
        <strain evidence="1 2">B4114</strain>
    </source>
</reference>
<protein>
    <submittedName>
        <fullName evidence="1">Uncharacterized protein</fullName>
    </submittedName>
</protein>
<dbReference type="AntiFam" id="ANF00007">
    <property type="entry name" value="Shadow ORF (opposite clpB)"/>
</dbReference>
<name>A0A150NBC9_GEOSE</name>
<evidence type="ECO:0000313" key="2">
    <source>
        <dbReference type="Proteomes" id="UP000075517"/>
    </source>
</evidence>
<accession>A0A150NBC9</accession>
<dbReference type="EMBL" id="LQYY01000066">
    <property type="protein sequence ID" value="KYD33979.1"/>
    <property type="molecule type" value="Genomic_DNA"/>
</dbReference>
<comment type="caution">
    <text evidence="1">The sequence shown here is derived from an EMBL/GenBank/DDBJ whole genome shotgun (WGS) entry which is preliminary data.</text>
</comment>
<sequence length="287" mass="33426">MQLVDKQDDAALAFFNFVQYSPQPLFKLTAKLRSGDERAHVKSENRFVFQPVRDVFAHDALGEPLDNSGLPNARLTDQHRVVFRLPRQNADDAANFAVAADDRVDFSRLRFGDKIAPVFGQRFIGCFRMWTRHALIPPYLSHGFYQCLLCQAKRCQLLGNRLGAMRQREQHMFDRYVLILHSFRFVFRPLKQPRQGRRNVHLSLSRSVHFRLLANPVLQPADRLSAVGAAKGKQPRRQAIFLLEERQQKMFNIKLLMMPLFGERLRRHERLLQFFCQTAYVHAVPSI</sequence>
<organism evidence="1 2">
    <name type="scientific">Geobacillus stearothermophilus</name>
    <name type="common">Bacillus stearothermophilus</name>
    <dbReference type="NCBI Taxonomy" id="1422"/>
    <lineage>
        <taxon>Bacteria</taxon>
        <taxon>Bacillati</taxon>
        <taxon>Bacillota</taxon>
        <taxon>Bacilli</taxon>
        <taxon>Bacillales</taxon>
        <taxon>Anoxybacillaceae</taxon>
        <taxon>Geobacillus</taxon>
    </lineage>
</organism>
<evidence type="ECO:0000313" key="1">
    <source>
        <dbReference type="EMBL" id="KYD33979.1"/>
    </source>
</evidence>
<dbReference type="Proteomes" id="UP000075517">
    <property type="component" value="Unassembled WGS sequence"/>
</dbReference>
<dbReference type="AlphaFoldDB" id="A0A150NBC9"/>
<gene>
    <name evidence="1" type="ORF">B4114_0662</name>
</gene>
<proteinExistence type="predicted"/>